<accession>L8JKC7</accession>
<protein>
    <recommendedName>
        <fullName evidence="3">DUF2490 domain-containing protein</fullName>
    </recommendedName>
</protein>
<dbReference type="STRING" id="1237149.C900_05306"/>
<dbReference type="PATRIC" id="fig|1237149.3.peg.4687"/>
<reference evidence="1 2" key="1">
    <citation type="submission" date="2012-12" db="EMBL/GenBank/DDBJ databases">
        <title>Genome assembly of Fulvivirga imtechensis AK7.</title>
        <authorList>
            <person name="Nupur N."/>
            <person name="Khatri I."/>
            <person name="Kumar R."/>
            <person name="Subramanian S."/>
            <person name="Pinnaka A."/>
        </authorList>
    </citation>
    <scope>NUCLEOTIDE SEQUENCE [LARGE SCALE GENOMIC DNA]</scope>
    <source>
        <strain evidence="1 2">AK7</strain>
    </source>
</reference>
<dbReference type="Proteomes" id="UP000011135">
    <property type="component" value="Unassembled WGS sequence"/>
</dbReference>
<dbReference type="eggNOG" id="COG2067">
    <property type="taxonomic scope" value="Bacteria"/>
</dbReference>
<gene>
    <name evidence="1" type="ORF">C900_05306</name>
</gene>
<dbReference type="Pfam" id="PF10677">
    <property type="entry name" value="DUF2490"/>
    <property type="match status" value="1"/>
</dbReference>
<dbReference type="AlphaFoldDB" id="L8JKC7"/>
<evidence type="ECO:0000313" key="1">
    <source>
        <dbReference type="EMBL" id="ELR69235.1"/>
    </source>
</evidence>
<keyword evidence="2" id="KW-1185">Reference proteome</keyword>
<organism evidence="1 2">
    <name type="scientific">Fulvivirga imtechensis AK7</name>
    <dbReference type="NCBI Taxonomy" id="1237149"/>
    <lineage>
        <taxon>Bacteria</taxon>
        <taxon>Pseudomonadati</taxon>
        <taxon>Bacteroidota</taxon>
        <taxon>Cytophagia</taxon>
        <taxon>Cytophagales</taxon>
        <taxon>Fulvivirgaceae</taxon>
        <taxon>Fulvivirga</taxon>
    </lineage>
</organism>
<proteinExistence type="predicted"/>
<comment type="caution">
    <text evidence="1">The sequence shown here is derived from an EMBL/GenBank/DDBJ whole genome shotgun (WGS) entry which is preliminary data.</text>
</comment>
<evidence type="ECO:0000313" key="2">
    <source>
        <dbReference type="Proteomes" id="UP000011135"/>
    </source>
</evidence>
<sequence length="186" mass="22017">MLRLGVDYYTKNSLQISAGYGWIVSYPYGAQPIAYTFPEHRIWQQLITNQTFGKLYFNHRYRLEQRWMRKKVPGQDDGYENAGFNFRNRARYRLLVSVPLTNKELTDNTLFLALYDEVFLGFGKGIGKNILDQNRLYAGLGWRFDKNFNVQTGYLNHFAIKPDGERMERNHTFQLGLTYNLDFRDN</sequence>
<name>L8JKC7_9BACT</name>
<evidence type="ECO:0008006" key="3">
    <source>
        <dbReference type="Google" id="ProtNLM"/>
    </source>
</evidence>
<dbReference type="EMBL" id="AMZN01000081">
    <property type="protein sequence ID" value="ELR69235.1"/>
    <property type="molecule type" value="Genomic_DNA"/>
</dbReference>
<dbReference type="InterPro" id="IPR019619">
    <property type="entry name" value="DUF2490"/>
</dbReference>